<evidence type="ECO:0000256" key="13">
    <source>
        <dbReference type="ARBA" id="ARBA00049132"/>
    </source>
</evidence>
<evidence type="ECO:0000256" key="9">
    <source>
        <dbReference type="ARBA" id="ARBA00039963"/>
    </source>
</evidence>
<dbReference type="EMBL" id="CAMAPF010000124">
    <property type="protein sequence ID" value="CAH9104050.1"/>
    <property type="molecule type" value="Genomic_DNA"/>
</dbReference>
<organism evidence="15 16">
    <name type="scientific">Cuscuta epithymum</name>
    <dbReference type="NCBI Taxonomy" id="186058"/>
    <lineage>
        <taxon>Eukaryota</taxon>
        <taxon>Viridiplantae</taxon>
        <taxon>Streptophyta</taxon>
        <taxon>Embryophyta</taxon>
        <taxon>Tracheophyta</taxon>
        <taxon>Spermatophyta</taxon>
        <taxon>Magnoliopsida</taxon>
        <taxon>eudicotyledons</taxon>
        <taxon>Gunneridae</taxon>
        <taxon>Pentapetalae</taxon>
        <taxon>asterids</taxon>
        <taxon>lamiids</taxon>
        <taxon>Solanales</taxon>
        <taxon>Convolvulaceae</taxon>
        <taxon>Cuscuteae</taxon>
        <taxon>Cuscuta</taxon>
        <taxon>Cuscuta subgen. Cuscuta</taxon>
    </lineage>
</organism>
<dbReference type="Pfam" id="PF01370">
    <property type="entry name" value="Epimerase"/>
    <property type="match status" value="1"/>
</dbReference>
<evidence type="ECO:0000259" key="14">
    <source>
        <dbReference type="Pfam" id="PF01370"/>
    </source>
</evidence>
<comment type="catalytic activity">
    <reaction evidence="13">
        <text>a (2R,3S,4S)-leucoanthocyanidin + NADP(+) = a (2R,3R)-dihydroflavonol + NADPH + H(+)</text>
        <dbReference type="Rhea" id="RHEA:54444"/>
        <dbReference type="ChEBI" id="CHEBI:15378"/>
        <dbReference type="ChEBI" id="CHEBI:57783"/>
        <dbReference type="ChEBI" id="CHEBI:58349"/>
        <dbReference type="ChEBI" id="CHEBI:138176"/>
        <dbReference type="ChEBI" id="CHEBI:138188"/>
        <dbReference type="EC" id="1.1.1.219"/>
    </reaction>
</comment>
<dbReference type="PANTHER" id="PTHR10366:SF852">
    <property type="entry name" value="CINNAMOYL-COA REDUCTASE CAD2"/>
    <property type="match status" value="1"/>
</dbReference>
<evidence type="ECO:0000256" key="4">
    <source>
        <dbReference type="ARBA" id="ARBA00023241"/>
    </source>
</evidence>
<evidence type="ECO:0000313" key="15">
    <source>
        <dbReference type="EMBL" id="CAH9104050.1"/>
    </source>
</evidence>
<evidence type="ECO:0000256" key="6">
    <source>
        <dbReference type="ARBA" id="ARBA00037100"/>
    </source>
</evidence>
<evidence type="ECO:0000256" key="5">
    <source>
        <dbReference type="ARBA" id="ARBA00023445"/>
    </source>
</evidence>
<evidence type="ECO:0000256" key="8">
    <source>
        <dbReference type="ARBA" id="ARBA00039057"/>
    </source>
</evidence>
<name>A0AAV0DKU8_9ASTE</name>
<keyword evidence="2" id="KW-0521">NADP</keyword>
<evidence type="ECO:0000256" key="7">
    <source>
        <dbReference type="ARBA" id="ARBA00039055"/>
    </source>
</evidence>
<comment type="function">
    <text evidence="6">Bifunctional enzyme involved in flavonoid metabolism.</text>
</comment>
<evidence type="ECO:0000313" key="16">
    <source>
        <dbReference type="Proteomes" id="UP001152523"/>
    </source>
</evidence>
<dbReference type="GO" id="GO:0045552">
    <property type="term" value="F:dihydroflavanol 4-reductase activity"/>
    <property type="evidence" value="ECO:0007669"/>
    <property type="project" value="UniProtKB-EC"/>
</dbReference>
<dbReference type="GO" id="GO:0009813">
    <property type="term" value="P:flavonoid biosynthetic process"/>
    <property type="evidence" value="ECO:0007669"/>
    <property type="project" value="UniProtKB-KW"/>
</dbReference>
<comment type="similarity">
    <text evidence="5">Belongs to the NAD(P)-dependent epimerase/dehydratase family. Dihydroflavonol-4-reductase subfamily.</text>
</comment>
<accession>A0AAV0DKU8</accession>
<evidence type="ECO:0000256" key="1">
    <source>
        <dbReference type="ARBA" id="ARBA00004935"/>
    </source>
</evidence>
<evidence type="ECO:0000256" key="2">
    <source>
        <dbReference type="ARBA" id="ARBA00022857"/>
    </source>
</evidence>
<gene>
    <name evidence="15" type="ORF">CEPIT_LOCUS16638</name>
</gene>
<evidence type="ECO:0000256" key="3">
    <source>
        <dbReference type="ARBA" id="ARBA00023002"/>
    </source>
</evidence>
<protein>
    <recommendedName>
        <fullName evidence="9">Dihydroflavonol 4-reductase</fullName>
        <ecNumber evidence="8">1.1.1.219</ecNumber>
        <ecNumber evidence="7">1.1.1.234</ecNumber>
    </recommendedName>
    <alternativeName>
        <fullName evidence="11">Dihydrokaempferol 4-reductase</fullName>
    </alternativeName>
    <alternativeName>
        <fullName evidence="10">Flavanone 4-reductase</fullName>
    </alternativeName>
</protein>
<dbReference type="InterPro" id="IPR001509">
    <property type="entry name" value="Epimerase_deHydtase"/>
</dbReference>
<comment type="pathway">
    <text evidence="1">Pigment biosynthesis; anthocyanin biosynthesis.</text>
</comment>
<reference evidence="15" key="1">
    <citation type="submission" date="2022-07" db="EMBL/GenBank/DDBJ databases">
        <authorList>
            <person name="Macas J."/>
            <person name="Novak P."/>
            <person name="Neumann P."/>
        </authorList>
    </citation>
    <scope>NUCLEOTIDE SEQUENCE</scope>
</reference>
<comment type="catalytic activity">
    <reaction evidence="12">
        <text>(2S)-flavan-4-ol + NADP(+) = (2S)-flavanone + NADPH + H(+)</text>
        <dbReference type="Rhea" id="RHEA:11228"/>
        <dbReference type="ChEBI" id="CHEBI:15378"/>
        <dbReference type="ChEBI" id="CHEBI:15605"/>
        <dbReference type="ChEBI" id="CHEBI:15606"/>
        <dbReference type="ChEBI" id="CHEBI:57783"/>
        <dbReference type="ChEBI" id="CHEBI:58349"/>
        <dbReference type="EC" id="1.1.1.234"/>
    </reaction>
</comment>
<dbReference type="InterPro" id="IPR036291">
    <property type="entry name" value="NAD(P)-bd_dom_sf"/>
</dbReference>
<keyword evidence="4" id="KW-0284">Flavonoid biosynthesis</keyword>
<dbReference type="GO" id="GO:0047890">
    <property type="term" value="F:flavanone 4-reductase activity"/>
    <property type="evidence" value="ECO:0007669"/>
    <property type="project" value="UniProtKB-EC"/>
</dbReference>
<comment type="caution">
    <text evidence="15">The sequence shown here is derived from an EMBL/GenBank/DDBJ whole genome shotgun (WGS) entry which is preliminary data.</text>
</comment>
<dbReference type="Gene3D" id="3.40.50.720">
    <property type="entry name" value="NAD(P)-binding Rossmann-like Domain"/>
    <property type="match status" value="1"/>
</dbReference>
<dbReference type="CDD" id="cd08958">
    <property type="entry name" value="FR_SDR_e"/>
    <property type="match status" value="1"/>
</dbReference>
<feature type="domain" description="NAD-dependent epimerase/dehydratase" evidence="14">
    <location>
        <begin position="35"/>
        <end position="274"/>
    </location>
</feature>
<dbReference type="EC" id="1.1.1.219" evidence="8"/>
<proteinExistence type="inferred from homology"/>
<dbReference type="AlphaFoldDB" id="A0AAV0DKU8"/>
<dbReference type="Proteomes" id="UP001152523">
    <property type="component" value="Unassembled WGS sequence"/>
</dbReference>
<dbReference type="SUPFAM" id="SSF51735">
    <property type="entry name" value="NAD(P)-binding Rossmann-fold domains"/>
    <property type="match status" value="1"/>
</dbReference>
<evidence type="ECO:0000256" key="11">
    <source>
        <dbReference type="ARBA" id="ARBA00042831"/>
    </source>
</evidence>
<dbReference type="InterPro" id="IPR050425">
    <property type="entry name" value="NAD(P)_dehydrat-like"/>
</dbReference>
<keyword evidence="16" id="KW-1185">Reference proteome</keyword>
<dbReference type="EC" id="1.1.1.234" evidence="7"/>
<sequence length="352" mass="39223">MIKNWIRSHSNKPFRVQTTETTKAFSRKEEMAMTVCVTGGSGFIASWLIKNLLRLQYNVNATVRYPNDPKKVGHLLSLEGAKERLNLFKADLLEEGSFDAAIDGCDGVFHCASPFFLHHTPDPQADLIDPAVKGTLNVLGSVTRKPSVKRVILTSSEAAIAFNRNPRTADTVIDETWWSDPDYCRENKMWYVLSKTLAEKAAWEFVKERGIDLVSINPPCVIGPMLQPSLNTSSANVLSLIDGAETYPNVAYGWVHVKDVVDAHILAFEKPKANGRYYVAERCANPLDLIAILSELYPNLKFPQRCADGNPPVPAYKVNNKRAKELGVVLTPLKQALKESVESLKEKGFLKH</sequence>
<evidence type="ECO:0000256" key="12">
    <source>
        <dbReference type="ARBA" id="ARBA00048870"/>
    </source>
</evidence>
<dbReference type="PANTHER" id="PTHR10366">
    <property type="entry name" value="NAD DEPENDENT EPIMERASE/DEHYDRATASE"/>
    <property type="match status" value="1"/>
</dbReference>
<keyword evidence="3" id="KW-0560">Oxidoreductase</keyword>
<evidence type="ECO:0000256" key="10">
    <source>
        <dbReference type="ARBA" id="ARBA00042087"/>
    </source>
</evidence>
<dbReference type="FunFam" id="3.40.50.720:FF:000085">
    <property type="entry name" value="Dihydroflavonol reductase"/>
    <property type="match status" value="1"/>
</dbReference>